<dbReference type="InterPro" id="IPR036068">
    <property type="entry name" value="Nicotinate_pribotase-like_C"/>
</dbReference>
<dbReference type="InterPro" id="IPR041619">
    <property type="entry name" value="NAPRTase_C"/>
</dbReference>
<dbReference type="FunFam" id="3.20.20.70:FF:000076">
    <property type="entry name" value="Nicotinate phosphoribosyltransferase"/>
    <property type="match status" value="1"/>
</dbReference>
<evidence type="ECO:0000259" key="11">
    <source>
        <dbReference type="Pfam" id="PF17767"/>
    </source>
</evidence>
<keyword evidence="5 9" id="KW-0436">Ligase</keyword>
<evidence type="ECO:0000259" key="12">
    <source>
        <dbReference type="Pfam" id="PF17956"/>
    </source>
</evidence>
<evidence type="ECO:0000259" key="10">
    <source>
        <dbReference type="Pfam" id="PF04095"/>
    </source>
</evidence>
<dbReference type="InterPro" id="IPR006405">
    <property type="entry name" value="Nic_PRibTrfase_pncB"/>
</dbReference>
<dbReference type="CDD" id="cd01570">
    <property type="entry name" value="NAPRTase_A"/>
    <property type="match status" value="1"/>
</dbReference>
<dbReference type="Gene3D" id="3.20.140.10">
    <property type="entry name" value="nicotinate phosphoribosyltransferase"/>
    <property type="match status" value="1"/>
</dbReference>
<dbReference type="InterPro" id="IPR041525">
    <property type="entry name" value="N/Namide_PRibTrfase"/>
</dbReference>
<dbReference type="GO" id="GO:0034355">
    <property type="term" value="P:NAD+ biosynthetic process via the salvage pathway"/>
    <property type="evidence" value="ECO:0007669"/>
    <property type="project" value="UniProtKB-ARBA"/>
</dbReference>
<dbReference type="EC" id="6.3.4.21" evidence="3 9"/>
<proteinExistence type="inferred from homology"/>
<feature type="domain" description="Nicotinate phosphoribosyltransferase C-terminal" evidence="12">
    <location>
        <begin position="360"/>
        <end position="469"/>
    </location>
</feature>
<comment type="function">
    <text evidence="9">Catalyzes the first step in the biosynthesis of NAD from nicotinic acid, the ATP-dependent synthesis of beta-nicotinate D-ribonucleotide from nicotinate and 5-phospho-D-ribose 1-phosphate.</text>
</comment>
<keyword evidence="4" id="KW-0597">Phosphoprotein</keyword>
<keyword evidence="14" id="KW-1185">Reference proteome</keyword>
<dbReference type="GO" id="GO:0004516">
    <property type="term" value="F:nicotinate phosphoribosyltransferase activity"/>
    <property type="evidence" value="ECO:0007669"/>
    <property type="project" value="UniProtKB-UniRule"/>
</dbReference>
<protein>
    <recommendedName>
        <fullName evidence="3 9">Nicotinate phosphoribosyltransferase</fullName>
        <ecNumber evidence="3 9">6.3.4.21</ecNumber>
    </recommendedName>
</protein>
<dbReference type="SUPFAM" id="SSF54675">
    <property type="entry name" value="Nicotinate/Quinolinate PRTase N-terminal domain-like"/>
    <property type="match status" value="1"/>
</dbReference>
<gene>
    <name evidence="13" type="ORF">B5P37_02020</name>
</gene>
<evidence type="ECO:0000313" key="13">
    <source>
        <dbReference type="EMBL" id="ARJ50183.1"/>
    </source>
</evidence>
<dbReference type="NCBIfam" id="NF006695">
    <property type="entry name" value="PRK09243.1-2"/>
    <property type="match status" value="1"/>
</dbReference>
<dbReference type="Pfam" id="PF17767">
    <property type="entry name" value="NAPRTase_N"/>
    <property type="match status" value="1"/>
</dbReference>
<evidence type="ECO:0000256" key="5">
    <source>
        <dbReference type="ARBA" id="ARBA00022598"/>
    </source>
</evidence>
<evidence type="ECO:0000256" key="8">
    <source>
        <dbReference type="ARBA" id="ARBA00048668"/>
    </source>
</evidence>
<feature type="domain" description="Nicotinate phosphoribosyltransferase N-terminal" evidence="11">
    <location>
        <begin position="11"/>
        <end position="134"/>
    </location>
</feature>
<dbReference type="InterPro" id="IPR007229">
    <property type="entry name" value="Nic_PRibTrfase-Fam"/>
</dbReference>
<evidence type="ECO:0000256" key="6">
    <source>
        <dbReference type="ARBA" id="ARBA00022642"/>
    </source>
</evidence>
<dbReference type="PANTHER" id="PTHR11098">
    <property type="entry name" value="NICOTINATE PHOSPHORIBOSYLTRANSFERASE"/>
    <property type="match status" value="1"/>
</dbReference>
<reference evidence="13 14" key="1">
    <citation type="submission" date="2017-04" db="EMBL/GenBank/DDBJ databases">
        <authorList>
            <person name="Veseli I.A."/>
            <person name="Tang C."/>
            <person name="Pombert J.-F."/>
        </authorList>
    </citation>
    <scope>NUCLEOTIDE SEQUENCE [LARGE SCALE GENOMIC DNA]</scope>
    <source>
        <strain evidence="13 14">ATCC 700373</strain>
    </source>
</reference>
<keyword evidence="13" id="KW-0328">Glycosyltransferase</keyword>
<dbReference type="Pfam" id="PF04095">
    <property type="entry name" value="NAPRTase"/>
    <property type="match status" value="1"/>
</dbReference>
<dbReference type="EMBL" id="CP020773">
    <property type="protein sequence ID" value="ARJ50183.1"/>
    <property type="molecule type" value="Genomic_DNA"/>
</dbReference>
<dbReference type="KEGG" id="slz:B5P37_02020"/>
<evidence type="ECO:0000256" key="3">
    <source>
        <dbReference type="ARBA" id="ARBA00013236"/>
    </source>
</evidence>
<dbReference type="PIRSF" id="PIRSF000484">
    <property type="entry name" value="NAPRT"/>
    <property type="match status" value="1"/>
</dbReference>
<dbReference type="AlphaFoldDB" id="A0AAC9RMT8"/>
<comment type="catalytic activity">
    <reaction evidence="8 9">
        <text>5-phospho-alpha-D-ribose 1-diphosphate + nicotinate + ATP + H2O = nicotinate beta-D-ribonucleotide + ADP + phosphate + diphosphate</text>
        <dbReference type="Rhea" id="RHEA:36163"/>
        <dbReference type="ChEBI" id="CHEBI:15377"/>
        <dbReference type="ChEBI" id="CHEBI:30616"/>
        <dbReference type="ChEBI" id="CHEBI:32544"/>
        <dbReference type="ChEBI" id="CHEBI:33019"/>
        <dbReference type="ChEBI" id="CHEBI:43474"/>
        <dbReference type="ChEBI" id="CHEBI:57502"/>
        <dbReference type="ChEBI" id="CHEBI:58017"/>
        <dbReference type="ChEBI" id="CHEBI:456216"/>
        <dbReference type="EC" id="6.3.4.21"/>
    </reaction>
</comment>
<dbReference type="Pfam" id="PF17956">
    <property type="entry name" value="NAPRTase_C"/>
    <property type="match status" value="1"/>
</dbReference>
<evidence type="ECO:0000256" key="7">
    <source>
        <dbReference type="ARBA" id="ARBA00022679"/>
    </source>
</evidence>
<dbReference type="PANTHER" id="PTHR11098:SF1">
    <property type="entry name" value="NICOTINATE PHOSPHORIBOSYLTRANSFERASE"/>
    <property type="match status" value="1"/>
</dbReference>
<dbReference type="InterPro" id="IPR040727">
    <property type="entry name" value="NAPRTase_N"/>
</dbReference>
<evidence type="ECO:0000256" key="1">
    <source>
        <dbReference type="ARBA" id="ARBA00004952"/>
    </source>
</evidence>
<evidence type="ECO:0000313" key="14">
    <source>
        <dbReference type="Proteomes" id="UP000242864"/>
    </source>
</evidence>
<dbReference type="InterPro" id="IPR013785">
    <property type="entry name" value="Aldolase_TIM"/>
</dbReference>
<dbReference type="Gene3D" id="3.20.20.70">
    <property type="entry name" value="Aldolase class I"/>
    <property type="match status" value="1"/>
</dbReference>
<evidence type="ECO:0000256" key="9">
    <source>
        <dbReference type="RuleBase" id="RU365100"/>
    </source>
</evidence>
<dbReference type="GO" id="GO:0005829">
    <property type="term" value="C:cytosol"/>
    <property type="evidence" value="ECO:0007669"/>
    <property type="project" value="TreeGrafter"/>
</dbReference>
<dbReference type="NCBIfam" id="NF009131">
    <property type="entry name" value="PRK12484.1"/>
    <property type="match status" value="1"/>
</dbReference>
<keyword evidence="7 9" id="KW-0808">Transferase</keyword>
<evidence type="ECO:0000256" key="4">
    <source>
        <dbReference type="ARBA" id="ARBA00022553"/>
    </source>
</evidence>
<dbReference type="NCBIfam" id="TIGR01513">
    <property type="entry name" value="NAPRTase_put"/>
    <property type="match status" value="1"/>
</dbReference>
<dbReference type="RefSeq" id="WP_085236593.1">
    <property type="nucleotide sequence ID" value="NZ_CP020773.1"/>
</dbReference>
<feature type="domain" description="Nicotinate/nicotinamide phosphoribosyltransferase" evidence="10">
    <location>
        <begin position="155"/>
        <end position="336"/>
    </location>
</feature>
<dbReference type="GO" id="GO:0047280">
    <property type="term" value="F:nicotinamide phosphoribosyltransferase activity"/>
    <property type="evidence" value="ECO:0007669"/>
    <property type="project" value="UniProtKB-ARBA"/>
</dbReference>
<dbReference type="NCBIfam" id="NF006694">
    <property type="entry name" value="PRK09243.1-1"/>
    <property type="match status" value="1"/>
</dbReference>
<name>A0AAC9RMT8_9STAP</name>
<dbReference type="Proteomes" id="UP000242864">
    <property type="component" value="Chromosome"/>
</dbReference>
<dbReference type="SUPFAM" id="SSF51690">
    <property type="entry name" value="Nicotinate/Quinolinate PRTase C-terminal domain-like"/>
    <property type="match status" value="1"/>
</dbReference>
<comment type="PTM">
    <text evidence="9">Transiently phosphorylated on a His residue during the reaction cycle. Phosphorylation strongly increases the affinity for substrates and increases the rate of nicotinate D-ribonucleotide production. Dephosphorylation regenerates the low-affinity form of the enzyme, leading to product release.</text>
</comment>
<accession>A0AAC9RMT8</accession>
<comment type="similarity">
    <text evidence="2 9">Belongs to the NAPRTase family.</text>
</comment>
<sequence>MYQYKDDSFMLHNDLYQINMAESYWFDGIHERQAVFDLYFRNMPFGSGYAVFNGLRRVIQYVQNLHFSETDIAYLKSVGYQDDFLDYLADLKFTGNIRSMQEGELCFNNEPLMRIEAPLIQAQLIETALLNIINFQTLIATKASLIKQVAVDDTLMEFGTRRAHEFDAAVWGARAAIIGGFDSTSNVRAGKLFNIPISGTHAHAFVQTYGDEYTAFKKYAERHKNCVFLVDTFHTLKSGVPNAIRVAKELGERINFIGIRLDSGDIAYLSKKARQMLDEAGFKDAKIIASNDLDEQTISSLKAQGAAVDSWGVGTKLITAYQQPALGAVYKLVAVENDAGQLVDRIKLSNNAEKVTTPGKKKVFRIINTKTNKAEGDYITLDHEDPNEAATLKMFHPIHTYKMKHIKHFKAVDLHHDIFKNGVLVYDCLSEMEAKDRLQHNLTYLWEENKRYLNPEEYPVDLSTLCWENKQKRIFEVAENVKEMEESYDHESLASDDC</sequence>
<organism evidence="13 14">
    <name type="scientific">Staphylococcus lutrae</name>
    <dbReference type="NCBI Taxonomy" id="155085"/>
    <lineage>
        <taxon>Bacteria</taxon>
        <taxon>Bacillati</taxon>
        <taxon>Bacillota</taxon>
        <taxon>Bacilli</taxon>
        <taxon>Bacillales</taxon>
        <taxon>Staphylococcaceae</taxon>
        <taxon>Staphylococcus</taxon>
    </lineage>
</organism>
<comment type="pathway">
    <text evidence="1 9">Cofactor biosynthesis; NAD(+) biosynthesis; nicotinate D-ribonucleotide from nicotinate: step 1/1.</text>
</comment>
<keyword evidence="6 9" id="KW-0662">Pyridine nucleotide biosynthesis</keyword>
<evidence type="ECO:0000256" key="2">
    <source>
        <dbReference type="ARBA" id="ARBA00010897"/>
    </source>
</evidence>
<dbReference type="NCBIfam" id="NF006697">
    <property type="entry name" value="PRK09243.1-4"/>
    <property type="match status" value="1"/>
</dbReference>